<evidence type="ECO:0000256" key="5">
    <source>
        <dbReference type="ARBA" id="ARBA00023176"/>
    </source>
</evidence>
<keyword evidence="4 7" id="KW-0472">Membrane</keyword>
<dbReference type="PANTHER" id="PTHR10639:SF24">
    <property type="entry name" value="CLATHRIN LIGHT CHAIN 3"/>
    <property type="match status" value="1"/>
</dbReference>
<dbReference type="EMBL" id="QEFC01003492">
    <property type="protein sequence ID" value="KAE9447668.1"/>
    <property type="molecule type" value="Genomic_DNA"/>
</dbReference>
<sequence length="137" mass="15334">MSSFAAATPPFDDDAGSSSSYADSRRFDSFSNFADGESAADDGLSPGRNGDGGFAGSNGPILPPPDEMESEEGFALTEWRRLNAIRLEEKEKREKELLREIIEQAEEYKTEFYSRRKLACENNKVANREKEKLGLWQ</sequence>
<evidence type="ECO:0000256" key="9">
    <source>
        <dbReference type="SAM" id="MobiDB-lite"/>
    </source>
</evidence>
<name>A0A6A4KY59_9ERIC</name>
<keyword evidence="8" id="KW-0175">Coiled coil</keyword>
<keyword evidence="6 7" id="KW-0968">Cytoplasmic vesicle</keyword>
<dbReference type="AlphaFoldDB" id="A0A6A4KY59"/>
<gene>
    <name evidence="10" type="ORF">C3L33_20431</name>
</gene>
<evidence type="ECO:0000256" key="3">
    <source>
        <dbReference type="ARBA" id="ARBA00005263"/>
    </source>
</evidence>
<evidence type="ECO:0000256" key="1">
    <source>
        <dbReference type="ARBA" id="ARBA00003913"/>
    </source>
</evidence>
<keyword evidence="11" id="KW-1185">Reference proteome</keyword>
<feature type="non-terminal residue" evidence="10">
    <location>
        <position position="1"/>
    </location>
</feature>
<evidence type="ECO:0000256" key="6">
    <source>
        <dbReference type="ARBA" id="ARBA00023329"/>
    </source>
</evidence>
<dbReference type="Proteomes" id="UP000428333">
    <property type="component" value="Linkage Group LG12"/>
</dbReference>
<evidence type="ECO:0000256" key="2">
    <source>
        <dbReference type="ARBA" id="ARBA00004180"/>
    </source>
</evidence>
<accession>A0A6A4KY59</accession>
<dbReference type="PANTHER" id="PTHR10639">
    <property type="entry name" value="CLATHRIN LIGHT CHAIN"/>
    <property type="match status" value="1"/>
</dbReference>
<comment type="subcellular location">
    <subcellularLocation>
        <location evidence="2 7">Cytoplasmic vesicle membrane</location>
        <topology evidence="2 7">Peripheral membrane protein</topology>
        <orientation evidence="2 7">Cytoplasmic side</orientation>
    </subcellularLocation>
    <subcellularLocation>
        <location evidence="7">Membrane</location>
        <location evidence="7">Coated pit</location>
        <topology evidence="7">Peripheral membrane protein</topology>
        <orientation evidence="7">Cytoplasmic side</orientation>
    </subcellularLocation>
    <text evidence="7">Cytoplasmic face of coated pits and vesicles.</text>
</comment>
<feature type="region of interest" description="Disordered" evidence="9">
    <location>
        <begin position="1"/>
        <end position="74"/>
    </location>
</feature>
<comment type="similarity">
    <text evidence="3 7">Belongs to the clathrin light chain family.</text>
</comment>
<evidence type="ECO:0000256" key="7">
    <source>
        <dbReference type="RuleBase" id="RU363137"/>
    </source>
</evidence>
<reference evidence="10 11" key="1">
    <citation type="journal article" date="2019" name="Genome Biol. Evol.">
        <title>The Rhododendron genome and chromosomal organization provide insight into shared whole-genome duplications across the heath family (Ericaceae).</title>
        <authorList>
            <person name="Soza V.L."/>
            <person name="Lindsley D."/>
            <person name="Waalkes A."/>
            <person name="Ramage E."/>
            <person name="Patwardhan R.P."/>
            <person name="Burton J.N."/>
            <person name="Adey A."/>
            <person name="Kumar A."/>
            <person name="Qiu R."/>
            <person name="Shendure J."/>
            <person name="Hall B."/>
        </authorList>
    </citation>
    <scope>NUCLEOTIDE SEQUENCE [LARGE SCALE GENOMIC DNA]</scope>
    <source>
        <strain evidence="10">RSF 1966-606</strain>
    </source>
</reference>
<dbReference type="Pfam" id="PF01086">
    <property type="entry name" value="Clathrin_lg_ch"/>
    <property type="match status" value="1"/>
</dbReference>
<feature type="coiled-coil region" evidence="8">
    <location>
        <begin position="84"/>
        <end position="111"/>
    </location>
</feature>
<dbReference type="GO" id="GO:0005198">
    <property type="term" value="F:structural molecule activity"/>
    <property type="evidence" value="ECO:0007669"/>
    <property type="project" value="InterPro"/>
</dbReference>
<dbReference type="InterPro" id="IPR000996">
    <property type="entry name" value="Clathrin_L-chain"/>
</dbReference>
<protein>
    <recommendedName>
        <fullName evidence="7">Clathrin light chain</fullName>
    </recommendedName>
</protein>
<dbReference type="OrthoDB" id="1746845at2759"/>
<feature type="compositionally biased region" description="Low complexity" evidence="9">
    <location>
        <begin position="1"/>
        <end position="22"/>
    </location>
</feature>
<dbReference type="GO" id="GO:0072583">
    <property type="term" value="P:clathrin-dependent endocytosis"/>
    <property type="evidence" value="ECO:0007669"/>
    <property type="project" value="TreeGrafter"/>
</dbReference>
<dbReference type="GO" id="GO:0006886">
    <property type="term" value="P:intracellular protein transport"/>
    <property type="evidence" value="ECO:0007669"/>
    <property type="project" value="InterPro"/>
</dbReference>
<evidence type="ECO:0000313" key="11">
    <source>
        <dbReference type="Proteomes" id="UP000428333"/>
    </source>
</evidence>
<organism evidence="10 11">
    <name type="scientific">Rhododendron williamsianum</name>
    <dbReference type="NCBI Taxonomy" id="262921"/>
    <lineage>
        <taxon>Eukaryota</taxon>
        <taxon>Viridiplantae</taxon>
        <taxon>Streptophyta</taxon>
        <taxon>Embryophyta</taxon>
        <taxon>Tracheophyta</taxon>
        <taxon>Spermatophyta</taxon>
        <taxon>Magnoliopsida</taxon>
        <taxon>eudicotyledons</taxon>
        <taxon>Gunneridae</taxon>
        <taxon>Pentapetalae</taxon>
        <taxon>asterids</taxon>
        <taxon>Ericales</taxon>
        <taxon>Ericaceae</taxon>
        <taxon>Ericoideae</taxon>
        <taxon>Rhodoreae</taxon>
        <taxon>Rhododendron</taxon>
    </lineage>
</organism>
<dbReference type="GO" id="GO:0032050">
    <property type="term" value="F:clathrin heavy chain binding"/>
    <property type="evidence" value="ECO:0007669"/>
    <property type="project" value="TreeGrafter"/>
</dbReference>
<dbReference type="GO" id="GO:0030132">
    <property type="term" value="C:clathrin coat of coated pit"/>
    <property type="evidence" value="ECO:0007669"/>
    <property type="project" value="InterPro"/>
</dbReference>
<comment type="function">
    <text evidence="1 7">Clathrin is the major protein of the polyhedral coat of coated pits and vesicles.</text>
</comment>
<keyword evidence="5 7" id="KW-0168">Coated pit</keyword>
<evidence type="ECO:0000256" key="4">
    <source>
        <dbReference type="ARBA" id="ARBA00023136"/>
    </source>
</evidence>
<proteinExistence type="inferred from homology"/>
<evidence type="ECO:0000256" key="8">
    <source>
        <dbReference type="SAM" id="Coils"/>
    </source>
</evidence>
<comment type="caution">
    <text evidence="10">The sequence shown here is derived from an EMBL/GenBank/DDBJ whole genome shotgun (WGS) entry which is preliminary data.</text>
</comment>
<dbReference type="GO" id="GO:0030130">
    <property type="term" value="C:clathrin coat of trans-Golgi network vesicle"/>
    <property type="evidence" value="ECO:0007669"/>
    <property type="project" value="InterPro"/>
</dbReference>
<evidence type="ECO:0000313" key="10">
    <source>
        <dbReference type="EMBL" id="KAE9447668.1"/>
    </source>
</evidence>